<dbReference type="SUPFAM" id="SSF53756">
    <property type="entry name" value="UDP-Glycosyltransferase/glycogen phosphorylase"/>
    <property type="match status" value="1"/>
</dbReference>
<dbReference type="Proteomes" id="UP001168528">
    <property type="component" value="Unassembled WGS sequence"/>
</dbReference>
<feature type="transmembrane region" description="Helical" evidence="1">
    <location>
        <begin position="106"/>
        <end position="123"/>
    </location>
</feature>
<keyword evidence="1" id="KW-0472">Membrane</keyword>
<dbReference type="EC" id="2.4.-.-" evidence="3"/>
<evidence type="ECO:0000313" key="4">
    <source>
        <dbReference type="Proteomes" id="UP001168528"/>
    </source>
</evidence>
<evidence type="ECO:0000259" key="2">
    <source>
        <dbReference type="Pfam" id="PF13439"/>
    </source>
</evidence>
<proteinExistence type="predicted"/>
<dbReference type="EMBL" id="JAUKPO010000022">
    <property type="protein sequence ID" value="MDO1449798.1"/>
    <property type="molecule type" value="Genomic_DNA"/>
</dbReference>
<dbReference type="InterPro" id="IPR028098">
    <property type="entry name" value="Glyco_trans_4-like_N"/>
</dbReference>
<keyword evidence="1" id="KW-1133">Transmembrane helix</keyword>
<evidence type="ECO:0000256" key="1">
    <source>
        <dbReference type="SAM" id="Phobius"/>
    </source>
</evidence>
<keyword evidence="4" id="KW-1185">Reference proteome</keyword>
<comment type="caution">
    <text evidence="3">The sequence shown here is derived from an EMBL/GenBank/DDBJ whole genome shotgun (WGS) entry which is preliminary data.</text>
</comment>
<protein>
    <submittedName>
        <fullName evidence="3">Glycosyltransferase</fullName>
        <ecNumber evidence="3">2.4.-.-</ecNumber>
    </submittedName>
</protein>
<dbReference type="RefSeq" id="WP_302040601.1">
    <property type="nucleotide sequence ID" value="NZ_JAUKPO010000022.1"/>
</dbReference>
<dbReference type="Pfam" id="PF13439">
    <property type="entry name" value="Glyco_transf_4"/>
    <property type="match status" value="1"/>
</dbReference>
<keyword evidence="3" id="KW-0328">Glycosyltransferase</keyword>
<dbReference type="GO" id="GO:0016757">
    <property type="term" value="F:glycosyltransferase activity"/>
    <property type="evidence" value="ECO:0007669"/>
    <property type="project" value="UniProtKB-KW"/>
</dbReference>
<reference evidence="3" key="1">
    <citation type="submission" date="2023-07" db="EMBL/GenBank/DDBJ databases">
        <title>The genome sequence of Rhodocytophaga aerolata KACC 12507.</title>
        <authorList>
            <person name="Zhang X."/>
        </authorList>
    </citation>
    <scope>NUCLEOTIDE SEQUENCE</scope>
    <source>
        <strain evidence="3">KACC 12507</strain>
    </source>
</reference>
<keyword evidence="1" id="KW-0812">Transmembrane</keyword>
<accession>A0ABT8RF33</accession>
<dbReference type="Gene3D" id="3.40.50.2000">
    <property type="entry name" value="Glycogen Phosphorylase B"/>
    <property type="match status" value="1"/>
</dbReference>
<evidence type="ECO:0000313" key="3">
    <source>
        <dbReference type="EMBL" id="MDO1449798.1"/>
    </source>
</evidence>
<sequence length="441" mass="50849">MKNLLIISPNFPPINAADMHRVRQSLMYFQELDWNPIVLTVKPEQIEGNIDENLLQTISPKIEIIHVSAFSPRWTRKIGLGSLGLRSLWFYKNAGNKILKTRKIDLIYFSTTMFPVMILGTYWEKKFSIPFVIDMQDPWHSEHYLKVPKHQRPPKFWFSYRLNKYLEPIAMKKVSGIISVSQGYCDILQQRYTNIRPENCTVIPFGAFRTDFEVLEQQKILNSFFSPGTDTINIAYIGRGGHDMELPISAICKAFKRGLVESPELFKRIKMYFIGTSYAKDGKGKATIEPLAQKFGVDQYIKEFTDRVSYFEALQILREADMLLIPGSVDPNYTASKLYPYIMAQKPLLAVFNEQSSVVEILKRTNAGEAIVFNGATTTETLATNIYESWQNILLRLPFIPDINWTAFEPYTAKKMTEKQVNFFDMILKAKSALHEHSECI</sequence>
<gene>
    <name evidence="3" type="ORF">Q0590_26200</name>
</gene>
<organism evidence="3 4">
    <name type="scientific">Rhodocytophaga aerolata</name>
    <dbReference type="NCBI Taxonomy" id="455078"/>
    <lineage>
        <taxon>Bacteria</taxon>
        <taxon>Pseudomonadati</taxon>
        <taxon>Bacteroidota</taxon>
        <taxon>Cytophagia</taxon>
        <taxon>Cytophagales</taxon>
        <taxon>Rhodocytophagaceae</taxon>
        <taxon>Rhodocytophaga</taxon>
    </lineage>
</organism>
<name>A0ABT8RF33_9BACT</name>
<keyword evidence="3" id="KW-0808">Transferase</keyword>
<feature type="domain" description="Glycosyltransferase subfamily 4-like N-terminal" evidence="2">
    <location>
        <begin position="84"/>
        <end position="206"/>
    </location>
</feature>